<name>A0ABS6U4R9_9PSEU</name>
<reference evidence="2 3" key="1">
    <citation type="submission" date="2020-11" db="EMBL/GenBank/DDBJ databases">
        <title>Pseudonocardia abyssalis sp. nov. and Pseudonocardia oceani sp. nov., description and phylogenomic analysis of two novel actinomycetes isolated from the deep Southern Ocean.</title>
        <authorList>
            <person name="Parra J."/>
        </authorList>
    </citation>
    <scope>NUCLEOTIDE SEQUENCE [LARGE SCALE GENOMIC DNA]</scope>
    <source>
        <strain evidence="3">KRD185</strain>
    </source>
</reference>
<keyword evidence="3" id="KW-1185">Reference proteome</keyword>
<accession>A0ABS6U4R9</accession>
<dbReference type="Proteomes" id="UP000694300">
    <property type="component" value="Unassembled WGS sequence"/>
</dbReference>
<comment type="caution">
    <text evidence="2">The sequence shown here is derived from an EMBL/GenBank/DDBJ whole genome shotgun (WGS) entry which is preliminary data.</text>
</comment>
<evidence type="ECO:0000259" key="1">
    <source>
        <dbReference type="PROSITE" id="PS51186"/>
    </source>
</evidence>
<dbReference type="RefSeq" id="WP_218595403.1">
    <property type="nucleotide sequence ID" value="NZ_JADQDF010000001.1"/>
</dbReference>
<feature type="domain" description="N-acetyltransferase" evidence="1">
    <location>
        <begin position="112"/>
        <end position="249"/>
    </location>
</feature>
<organism evidence="2 3">
    <name type="scientific">Pseudonocardia oceani</name>
    <dbReference type="NCBI Taxonomy" id="2792013"/>
    <lineage>
        <taxon>Bacteria</taxon>
        <taxon>Bacillati</taxon>
        <taxon>Actinomycetota</taxon>
        <taxon>Actinomycetes</taxon>
        <taxon>Pseudonocardiales</taxon>
        <taxon>Pseudonocardiaceae</taxon>
        <taxon>Pseudonocardia</taxon>
    </lineage>
</organism>
<gene>
    <name evidence="2" type="ORF">I4I82_05690</name>
</gene>
<dbReference type="Pfam" id="PF12746">
    <property type="entry name" value="GNAT_acetyltran"/>
    <property type="match status" value="1"/>
</dbReference>
<proteinExistence type="predicted"/>
<protein>
    <submittedName>
        <fullName evidence="2">GNAT family N-acetyltransferase</fullName>
    </submittedName>
</protein>
<evidence type="ECO:0000313" key="2">
    <source>
        <dbReference type="EMBL" id="MBW0127171.1"/>
    </source>
</evidence>
<dbReference type="InterPro" id="IPR000182">
    <property type="entry name" value="GNAT_dom"/>
</dbReference>
<dbReference type="InterPro" id="IPR027365">
    <property type="entry name" value="GNAT_acetyltra_YdfB-like"/>
</dbReference>
<dbReference type="PROSITE" id="PS51186">
    <property type="entry name" value="GNAT"/>
    <property type="match status" value="1"/>
</dbReference>
<dbReference type="EMBL" id="JADQDF010000001">
    <property type="protein sequence ID" value="MBW0127171.1"/>
    <property type="molecule type" value="Genomic_DNA"/>
</dbReference>
<sequence length="256" mass="26097">MLPAPDVRALAPLFPPERPGPLIHAHAAATGVGCAWVDRRPDPRAALVTLPGGNHALGGDPDALTPDDLAGVAGFVDASEHWRPLLAAADPHLGTWRRLFAALPAAVPVPRSHARLLGPADAGALAALDPGSAWIHDTRGGAAALAAAGVGRAVVVDGRAVSVAVPFYRGERYEDIGVVTDPGFRGRGLSTACAAAVVHDVRARGRVPTWTTSPPNRASRAVAARLGFVGAGEGVLHRPAGAGAGLTAPPPRRPHE</sequence>
<evidence type="ECO:0000313" key="3">
    <source>
        <dbReference type="Proteomes" id="UP000694300"/>
    </source>
</evidence>